<accession>A0AAD6UX05</accession>
<protein>
    <submittedName>
        <fullName evidence="2">Uncharacterized protein</fullName>
    </submittedName>
</protein>
<reference evidence="2" key="1">
    <citation type="submission" date="2023-03" db="EMBL/GenBank/DDBJ databases">
        <title>Massive genome expansion in bonnet fungi (Mycena s.s.) driven by repeated elements and novel gene families across ecological guilds.</title>
        <authorList>
            <consortium name="Lawrence Berkeley National Laboratory"/>
            <person name="Harder C.B."/>
            <person name="Miyauchi S."/>
            <person name="Viragh M."/>
            <person name="Kuo A."/>
            <person name="Thoen E."/>
            <person name="Andreopoulos B."/>
            <person name="Lu D."/>
            <person name="Skrede I."/>
            <person name="Drula E."/>
            <person name="Henrissat B."/>
            <person name="Morin E."/>
            <person name="Kohler A."/>
            <person name="Barry K."/>
            <person name="LaButti K."/>
            <person name="Morin E."/>
            <person name="Salamov A."/>
            <person name="Lipzen A."/>
            <person name="Mereny Z."/>
            <person name="Hegedus B."/>
            <person name="Baldrian P."/>
            <person name="Stursova M."/>
            <person name="Weitz H."/>
            <person name="Taylor A."/>
            <person name="Grigoriev I.V."/>
            <person name="Nagy L.G."/>
            <person name="Martin F."/>
            <person name="Kauserud H."/>
        </authorList>
    </citation>
    <scope>NUCLEOTIDE SEQUENCE</scope>
    <source>
        <strain evidence="2">9144</strain>
    </source>
</reference>
<keyword evidence="3" id="KW-1185">Reference proteome</keyword>
<dbReference type="EMBL" id="JARJCW010000081">
    <property type="protein sequence ID" value="KAJ7196876.1"/>
    <property type="molecule type" value="Genomic_DNA"/>
</dbReference>
<organism evidence="2 3">
    <name type="scientific">Mycena pura</name>
    <dbReference type="NCBI Taxonomy" id="153505"/>
    <lineage>
        <taxon>Eukaryota</taxon>
        <taxon>Fungi</taxon>
        <taxon>Dikarya</taxon>
        <taxon>Basidiomycota</taxon>
        <taxon>Agaricomycotina</taxon>
        <taxon>Agaricomycetes</taxon>
        <taxon>Agaricomycetidae</taxon>
        <taxon>Agaricales</taxon>
        <taxon>Marasmiineae</taxon>
        <taxon>Mycenaceae</taxon>
        <taxon>Mycena</taxon>
    </lineage>
</organism>
<comment type="caution">
    <text evidence="2">The sequence shown here is derived from an EMBL/GenBank/DDBJ whole genome shotgun (WGS) entry which is preliminary data.</text>
</comment>
<evidence type="ECO:0000313" key="2">
    <source>
        <dbReference type="EMBL" id="KAJ7196876.1"/>
    </source>
</evidence>
<dbReference type="Proteomes" id="UP001219525">
    <property type="component" value="Unassembled WGS sequence"/>
</dbReference>
<evidence type="ECO:0000256" key="1">
    <source>
        <dbReference type="SAM" id="MobiDB-lite"/>
    </source>
</evidence>
<sequence length="132" mass="14827">MDPNAKPGPSKNFKGNGHRENKLLDDHPELPQYIQKLINEHVRQKDIPAALKREYKIETKLRSVERIIKDCNLSTTRRSGLDAVQKTTAILTVTEDDVLGRWGGRRVKEKLGLQGVHISRCIATFSSCAPIG</sequence>
<feature type="compositionally biased region" description="Basic and acidic residues" evidence="1">
    <location>
        <begin position="17"/>
        <end position="26"/>
    </location>
</feature>
<proteinExistence type="predicted"/>
<feature type="region of interest" description="Disordered" evidence="1">
    <location>
        <begin position="1"/>
        <end position="26"/>
    </location>
</feature>
<name>A0AAD6UX05_9AGAR</name>
<gene>
    <name evidence="2" type="ORF">GGX14DRAFT_672179</name>
</gene>
<evidence type="ECO:0000313" key="3">
    <source>
        <dbReference type="Proteomes" id="UP001219525"/>
    </source>
</evidence>
<dbReference type="AlphaFoldDB" id="A0AAD6UX05"/>